<accession>A0A5E4R211</accession>
<name>A0A5E4R211_9NEOP</name>
<dbReference type="EMBL" id="FZQP02006821">
    <property type="protein sequence ID" value="VVD03999.1"/>
    <property type="molecule type" value="Genomic_DNA"/>
</dbReference>
<dbReference type="Proteomes" id="UP000324832">
    <property type="component" value="Unassembled WGS sequence"/>
</dbReference>
<keyword evidence="3" id="KW-1185">Reference proteome</keyword>
<feature type="compositionally biased region" description="Basic and acidic residues" evidence="1">
    <location>
        <begin position="47"/>
        <end position="56"/>
    </location>
</feature>
<protein>
    <recommendedName>
        <fullName evidence="4">DDE Tnp4 domain-containing protein</fullName>
    </recommendedName>
</protein>
<proteinExistence type="predicted"/>
<dbReference type="AlphaFoldDB" id="A0A5E4R211"/>
<organism evidence="2 3">
    <name type="scientific">Leptidea sinapis</name>
    <dbReference type="NCBI Taxonomy" id="189913"/>
    <lineage>
        <taxon>Eukaryota</taxon>
        <taxon>Metazoa</taxon>
        <taxon>Ecdysozoa</taxon>
        <taxon>Arthropoda</taxon>
        <taxon>Hexapoda</taxon>
        <taxon>Insecta</taxon>
        <taxon>Pterygota</taxon>
        <taxon>Neoptera</taxon>
        <taxon>Endopterygota</taxon>
        <taxon>Lepidoptera</taxon>
        <taxon>Glossata</taxon>
        <taxon>Ditrysia</taxon>
        <taxon>Papilionoidea</taxon>
        <taxon>Pieridae</taxon>
        <taxon>Dismorphiinae</taxon>
        <taxon>Leptidea</taxon>
    </lineage>
</organism>
<evidence type="ECO:0000313" key="3">
    <source>
        <dbReference type="Proteomes" id="UP000324832"/>
    </source>
</evidence>
<feature type="region of interest" description="Disordered" evidence="1">
    <location>
        <begin position="253"/>
        <end position="277"/>
    </location>
</feature>
<evidence type="ECO:0000256" key="1">
    <source>
        <dbReference type="SAM" id="MobiDB-lite"/>
    </source>
</evidence>
<sequence length="307" mass="34713">MYLVEQSGYLEIIPANATILADRGFKHLESHLVKKSVKVLRPPSVLKDTKMTKSEISEPNSQNTERDEQTGENENKDPRAEAGIRKEKDKQTDSEQSYQTSFKTRLNKLSSVVRNMQTLAETLHHEEQENEFHIYGKYVGMQLMSMTEEDAILAQQEIQSILTKYKLKKVKRNVSQTSTSSSQLSDYQSLVLPTEGPTSVCPNSPSSLPDHSPFRYQPPSPQQSFMPFPSPLIPHQLPTVKILSSQLIRAPNQSQVQYDSDNQTIMTSDSPRSNETPVLMNTNQSAFEEDAEEAYTAAKFITNYSSF</sequence>
<gene>
    <name evidence="2" type="ORF">LSINAPIS_LOCUS13870</name>
</gene>
<reference evidence="2 3" key="1">
    <citation type="submission" date="2017-07" db="EMBL/GenBank/DDBJ databases">
        <authorList>
            <person name="Talla V."/>
            <person name="Backstrom N."/>
        </authorList>
    </citation>
    <scope>NUCLEOTIDE SEQUENCE [LARGE SCALE GENOMIC DNA]</scope>
</reference>
<feature type="compositionally biased region" description="Basic and acidic residues" evidence="1">
    <location>
        <begin position="64"/>
        <end position="93"/>
    </location>
</feature>
<evidence type="ECO:0008006" key="4">
    <source>
        <dbReference type="Google" id="ProtNLM"/>
    </source>
</evidence>
<evidence type="ECO:0000313" key="2">
    <source>
        <dbReference type="EMBL" id="VVD03999.1"/>
    </source>
</evidence>
<feature type="region of interest" description="Disordered" evidence="1">
    <location>
        <begin position="44"/>
        <end position="101"/>
    </location>
</feature>